<accession>A0ABV0JE53</accession>
<reference evidence="2 3" key="1">
    <citation type="submission" date="2022-04" db="EMBL/GenBank/DDBJ databases">
        <title>Positive selection, recombination, and allopatry shape intraspecific diversity of widespread and dominant cyanobacteria.</title>
        <authorList>
            <person name="Wei J."/>
            <person name="Shu W."/>
            <person name="Hu C."/>
        </authorList>
    </citation>
    <scope>NUCLEOTIDE SEQUENCE [LARGE SCALE GENOMIC DNA]</scope>
    <source>
        <strain evidence="2 3">GB2-A4</strain>
    </source>
</reference>
<sequence length="93" mass="10449">MSLTFVFYSVLGIFLFALAFFVIFWPVLLLLKHLGKGINTRYFITALLTLTISGVGVAAADLRFLVPIVIGIPVLALMWWGDHRAEARQRSRP</sequence>
<organism evidence="2 3">
    <name type="scientific">Trichocoleus desertorum GB2-A4</name>
    <dbReference type="NCBI Taxonomy" id="2933944"/>
    <lineage>
        <taxon>Bacteria</taxon>
        <taxon>Bacillati</taxon>
        <taxon>Cyanobacteriota</taxon>
        <taxon>Cyanophyceae</taxon>
        <taxon>Leptolyngbyales</taxon>
        <taxon>Trichocoleusaceae</taxon>
        <taxon>Trichocoleus</taxon>
    </lineage>
</organism>
<dbReference type="Proteomes" id="UP001464891">
    <property type="component" value="Unassembled WGS sequence"/>
</dbReference>
<keyword evidence="1" id="KW-0812">Transmembrane</keyword>
<feature type="transmembrane region" description="Helical" evidence="1">
    <location>
        <begin position="42"/>
        <end position="58"/>
    </location>
</feature>
<keyword evidence="1" id="KW-0472">Membrane</keyword>
<dbReference type="EMBL" id="JAMPKM010000019">
    <property type="protein sequence ID" value="MEP0820066.1"/>
    <property type="molecule type" value="Genomic_DNA"/>
</dbReference>
<proteinExistence type="predicted"/>
<dbReference type="RefSeq" id="WP_190437144.1">
    <property type="nucleotide sequence ID" value="NZ_JAMPKM010000019.1"/>
</dbReference>
<name>A0ABV0JE53_9CYAN</name>
<feature type="transmembrane region" description="Helical" evidence="1">
    <location>
        <begin position="64"/>
        <end position="81"/>
    </location>
</feature>
<gene>
    <name evidence="2" type="ORF">NC998_23455</name>
</gene>
<keyword evidence="1" id="KW-1133">Transmembrane helix</keyword>
<evidence type="ECO:0000313" key="3">
    <source>
        <dbReference type="Proteomes" id="UP001464891"/>
    </source>
</evidence>
<evidence type="ECO:0000256" key="1">
    <source>
        <dbReference type="SAM" id="Phobius"/>
    </source>
</evidence>
<keyword evidence="3" id="KW-1185">Reference proteome</keyword>
<protein>
    <submittedName>
        <fullName evidence="2">Uncharacterized protein</fullName>
    </submittedName>
</protein>
<comment type="caution">
    <text evidence="2">The sequence shown here is derived from an EMBL/GenBank/DDBJ whole genome shotgun (WGS) entry which is preliminary data.</text>
</comment>
<evidence type="ECO:0000313" key="2">
    <source>
        <dbReference type="EMBL" id="MEP0820066.1"/>
    </source>
</evidence>
<feature type="transmembrane region" description="Helical" evidence="1">
    <location>
        <begin position="6"/>
        <end position="30"/>
    </location>
</feature>